<feature type="non-terminal residue" evidence="3">
    <location>
        <position position="494"/>
    </location>
</feature>
<dbReference type="GO" id="GO:0090729">
    <property type="term" value="F:toxin activity"/>
    <property type="evidence" value="ECO:0007669"/>
    <property type="project" value="UniProtKB-KW"/>
</dbReference>
<keyword evidence="1" id="KW-0800">Toxin</keyword>
<feature type="compositionally biased region" description="Basic and acidic residues" evidence="2">
    <location>
        <begin position="41"/>
        <end position="51"/>
    </location>
</feature>
<dbReference type="AlphaFoldDB" id="A0A949Q609"/>
<feature type="region of interest" description="Disordered" evidence="2">
    <location>
        <begin position="445"/>
        <end position="494"/>
    </location>
</feature>
<dbReference type="Proteomes" id="UP000746420">
    <property type="component" value="Unassembled WGS sequence"/>
</dbReference>
<dbReference type="GO" id="GO:0003824">
    <property type="term" value="F:catalytic activity"/>
    <property type="evidence" value="ECO:0007669"/>
    <property type="project" value="UniProtKB-ARBA"/>
</dbReference>
<dbReference type="EMBL" id="JAGFEW010000080">
    <property type="protein sequence ID" value="MBV5097614.1"/>
    <property type="molecule type" value="Genomic_DNA"/>
</dbReference>
<evidence type="ECO:0000256" key="2">
    <source>
        <dbReference type="SAM" id="MobiDB-lite"/>
    </source>
</evidence>
<reference evidence="3 4" key="1">
    <citation type="submission" date="2021-03" db="EMBL/GenBank/DDBJ databases">
        <title>Tenobrionicola molitorae gen. nov., sp. nov. and Tenobrionicola larvae sp. nov., isolated from larvae of the mealworm Tenobrio molitor L., a proposal to transfer Erwinia teleogrylli Liu et al. 2016 to a new genus Entomohabitans as Entomohabitans teleogrylli comb. nov.</title>
        <authorList>
            <person name="Lee S.D."/>
            <person name="Yang H.L."/>
            <person name="Kim I.S."/>
        </authorList>
    </citation>
    <scope>NUCLEOTIDE SEQUENCE [LARGE SCALE GENOMIC DNA]</scope>
    <source>
        <strain evidence="3 4">YMB-R21</strain>
    </source>
</reference>
<protein>
    <submittedName>
        <fullName evidence="3">Hemagglutinin repeat-containing protein</fullName>
    </submittedName>
</protein>
<proteinExistence type="predicted"/>
<dbReference type="Pfam" id="PF13332">
    <property type="entry name" value="Fil_haemagg_2"/>
    <property type="match status" value="2"/>
</dbReference>
<evidence type="ECO:0000313" key="4">
    <source>
        <dbReference type="Proteomes" id="UP000746420"/>
    </source>
</evidence>
<evidence type="ECO:0000256" key="1">
    <source>
        <dbReference type="ARBA" id="ARBA00022656"/>
    </source>
</evidence>
<feature type="compositionally biased region" description="Polar residues" evidence="2">
    <location>
        <begin position="484"/>
        <end position="494"/>
    </location>
</feature>
<evidence type="ECO:0000313" key="3">
    <source>
        <dbReference type="EMBL" id="MBV5097614.1"/>
    </source>
</evidence>
<organism evidence="3 4">
    <name type="scientific">Tenebrionicola larvae</name>
    <dbReference type="NCBI Taxonomy" id="2815733"/>
    <lineage>
        <taxon>Bacteria</taxon>
        <taxon>Pseudomonadati</taxon>
        <taxon>Pseudomonadota</taxon>
        <taxon>Gammaproteobacteria</taxon>
        <taxon>Enterobacterales</taxon>
        <taxon>Enterobacteriaceae</taxon>
        <taxon>Tenebrionibacter/Tenebrionicola group</taxon>
        <taxon>Tenebrionicola</taxon>
    </lineage>
</organism>
<sequence>MSLTSLKLSAGRDTSHSEASGSSKTLGTLGGDGYSATAGYSREKHSSREDSVAESGLRSRLTSTSGNIIAQAGKDIALAGTDVSAGKSVSLSGENVLFDVSLDTRDGEAHSSSSQYGVTASAGGWAVDAAKAAETAARSAENGDDARLTAIRAGQAAVTAAQGMQSDAAVVKGKVAVTAGSSSQDSRYHSADTQGTAIHAGEKVIINARNDIAGQGVQIGGKQVTLEAGRDIVLSASRDTRHSQSKTSGSQVSAGVGVSLMGSQNGISIELGASRQKGQEDSRSQHHTHSVIRAEEQLTVNSGRDTTLKGAELEGNRVVVNTGRDLTISSVQDNASYDSKQSSSGAGVSLCVPPLCYGASSGNVSASGENVAQSGKSVADQSGIYAGKGGFDITVGNHTQLDGAVIASTADSGKNKLDTGTLGWSDIHNESKTSGDSYTVAVSGSAGGENRNMAPAIGTGQAEESSSDTTSSAISNGSLIIRDTANQKQDTGGL</sequence>
<keyword evidence="4" id="KW-1185">Reference proteome</keyword>
<feature type="region of interest" description="Disordered" evidence="2">
    <location>
        <begin position="1"/>
        <end position="58"/>
    </location>
</feature>
<comment type="caution">
    <text evidence="3">The sequence shown here is derived from an EMBL/GenBank/DDBJ whole genome shotgun (WGS) entry which is preliminary data.</text>
</comment>
<accession>A0A949Q609</accession>
<feature type="compositionally biased region" description="Low complexity" evidence="2">
    <location>
        <begin position="467"/>
        <end position="478"/>
    </location>
</feature>
<name>A0A949Q609_9ENTR</name>
<dbReference type="RefSeq" id="WP_249939030.1">
    <property type="nucleotide sequence ID" value="NZ_JAGFEW010000080.1"/>
</dbReference>
<dbReference type="InterPro" id="IPR025157">
    <property type="entry name" value="Hemagglutinin_rpt"/>
</dbReference>
<gene>
    <name evidence="3" type="ORF">JZ788_18395</name>
</gene>